<protein>
    <submittedName>
        <fullName evidence="1">Uncharacterized protein</fullName>
    </submittedName>
</protein>
<organism evidence="1 2">
    <name type="scientific">Pararhizobium mangrovi</name>
    <dbReference type="NCBI Taxonomy" id="2590452"/>
    <lineage>
        <taxon>Bacteria</taxon>
        <taxon>Pseudomonadati</taxon>
        <taxon>Pseudomonadota</taxon>
        <taxon>Alphaproteobacteria</taxon>
        <taxon>Hyphomicrobiales</taxon>
        <taxon>Rhizobiaceae</taxon>
        <taxon>Rhizobium/Agrobacterium group</taxon>
        <taxon>Pararhizobium</taxon>
    </lineage>
</organism>
<dbReference type="RefSeq" id="WP_141168260.1">
    <property type="nucleotide sequence ID" value="NZ_VHLH01000041.1"/>
</dbReference>
<dbReference type="OrthoDB" id="7778040at2"/>
<reference evidence="1 2" key="1">
    <citation type="submission" date="2019-06" db="EMBL/GenBank/DDBJ databases">
        <authorList>
            <person name="Li M."/>
        </authorList>
    </citation>
    <scope>NUCLEOTIDE SEQUENCE [LARGE SCALE GENOMIC DNA]</scope>
    <source>
        <strain evidence="1 2">BGMRC6574</strain>
    </source>
</reference>
<proteinExistence type="predicted"/>
<keyword evidence="2" id="KW-1185">Reference proteome</keyword>
<accession>A0A506TZ03</accession>
<evidence type="ECO:0000313" key="2">
    <source>
        <dbReference type="Proteomes" id="UP000320314"/>
    </source>
</evidence>
<gene>
    <name evidence="1" type="ORF">FJU11_16925</name>
</gene>
<dbReference type="EMBL" id="VHLH01000041">
    <property type="protein sequence ID" value="TPW25955.1"/>
    <property type="molecule type" value="Genomic_DNA"/>
</dbReference>
<sequence>MRLRFPSSHAFHHGRLSIEADADDEGRNGPECLVEFADGIMVVAELNELDEGYRLSVPGYATMRGTQIAARRWRLVRDAKGVWRSQRDG</sequence>
<comment type="caution">
    <text evidence="1">The sequence shown here is derived from an EMBL/GenBank/DDBJ whole genome shotgun (WGS) entry which is preliminary data.</text>
</comment>
<dbReference type="Proteomes" id="UP000320314">
    <property type="component" value="Unassembled WGS sequence"/>
</dbReference>
<name>A0A506TZ03_9HYPH</name>
<dbReference type="AlphaFoldDB" id="A0A506TZ03"/>
<evidence type="ECO:0000313" key="1">
    <source>
        <dbReference type="EMBL" id="TPW25955.1"/>
    </source>
</evidence>